<evidence type="ECO:0000313" key="4">
    <source>
        <dbReference type="Proteomes" id="UP000005156"/>
    </source>
</evidence>
<dbReference type="SUPFAM" id="SSF52768">
    <property type="entry name" value="Arginase/deacetylase"/>
    <property type="match status" value="1"/>
</dbReference>
<evidence type="ECO:0000313" key="3">
    <source>
        <dbReference type="EMBL" id="EGG51624.1"/>
    </source>
</evidence>
<keyword evidence="4" id="KW-1185">Reference proteome</keyword>
<dbReference type="Pfam" id="PF00850">
    <property type="entry name" value="Hist_deacetyl"/>
    <property type="match status" value="1"/>
</dbReference>
<sequence length="323" mass="35551">MVKIGKRLRKKNPMADTAFYTHGLFFKHKMGSNNPECPKRLEKIEELMLAAGTSQFVDQKTPPMVAVTDMLAAHDADYISYLSHNSPKEGLNTISVDTAMNPYTWEAAQYAAGAACAGVDDVLSGQYKKVFCAVRPPGHHAHRDHSGGFCFLNNVAIGTLHAIGVYGLKRVAVVDFDVHHGDGTSNILGGRDDVLILDGFQEALFPYAHIHHAPPNAIYTPFPEGTEGIALRRTMDEVWMPKLKEYRPELIMVSAGFDAHREEDQAQLLMVERDYAFLGRRLASCKSEIPECRGVVAVLEGGYNTSSLARSCAAFIHQLACTD</sequence>
<dbReference type="InterPro" id="IPR023801">
    <property type="entry name" value="His_deacetylse_dom"/>
</dbReference>
<dbReference type="PRINTS" id="PR01270">
    <property type="entry name" value="HDASUPER"/>
</dbReference>
<organism evidence="3 4">
    <name type="scientific">Parasutterella excrementihominis YIT 11859</name>
    <dbReference type="NCBI Taxonomy" id="762966"/>
    <lineage>
        <taxon>Bacteria</taxon>
        <taxon>Pseudomonadati</taxon>
        <taxon>Pseudomonadota</taxon>
        <taxon>Betaproteobacteria</taxon>
        <taxon>Burkholderiales</taxon>
        <taxon>Sutterellaceae</taxon>
        <taxon>Parasutterella</taxon>
    </lineage>
</organism>
<protein>
    <submittedName>
        <fullName evidence="3">Histone deacetylase family protein</fullName>
    </submittedName>
</protein>
<dbReference type="PANTHER" id="PTHR10625">
    <property type="entry name" value="HISTONE DEACETYLASE HDAC1-RELATED"/>
    <property type="match status" value="1"/>
</dbReference>
<dbReference type="eggNOG" id="COG0123">
    <property type="taxonomic scope" value="Bacteria"/>
</dbReference>
<dbReference type="PANTHER" id="PTHR10625:SF10">
    <property type="entry name" value="HISTONE DEACETYLASE HDAC1"/>
    <property type="match status" value="1"/>
</dbReference>
<dbReference type="InterPro" id="IPR023696">
    <property type="entry name" value="Ureohydrolase_dom_sf"/>
</dbReference>
<dbReference type="HOGENOM" id="CLU_007727_8_1_4"/>
<reference evidence="3 4" key="1">
    <citation type="submission" date="2011-02" db="EMBL/GenBank/DDBJ databases">
        <authorList>
            <person name="Weinstock G."/>
            <person name="Sodergren E."/>
            <person name="Clifton S."/>
            <person name="Fulton L."/>
            <person name="Fulton B."/>
            <person name="Courtney L."/>
            <person name="Fronick C."/>
            <person name="Harrison M."/>
            <person name="Strong C."/>
            <person name="Farmer C."/>
            <person name="Delahaunty K."/>
            <person name="Markovic C."/>
            <person name="Hall O."/>
            <person name="Minx P."/>
            <person name="Tomlinson C."/>
            <person name="Mitreva M."/>
            <person name="Hou S."/>
            <person name="Chen J."/>
            <person name="Wollam A."/>
            <person name="Pepin K.H."/>
            <person name="Johnson M."/>
            <person name="Bhonagiri V."/>
            <person name="Zhang X."/>
            <person name="Suruliraj S."/>
            <person name="Warren W."/>
            <person name="Chinwalla A."/>
            <person name="Mardis E.R."/>
            <person name="Wilson R.K."/>
        </authorList>
    </citation>
    <scope>NUCLEOTIDE SEQUENCE [LARGE SCALE GENOMIC DNA]</scope>
    <source>
        <strain evidence="3 4">YIT 11859</strain>
    </source>
</reference>
<accession>F3QML9</accession>
<dbReference type="Gene3D" id="3.40.800.20">
    <property type="entry name" value="Histone deacetylase domain"/>
    <property type="match status" value="1"/>
</dbReference>
<dbReference type="InterPro" id="IPR037138">
    <property type="entry name" value="His_deacetylse_dom_sf"/>
</dbReference>
<dbReference type="EMBL" id="AFBP01000084">
    <property type="protein sequence ID" value="EGG51624.1"/>
    <property type="molecule type" value="Genomic_DNA"/>
</dbReference>
<gene>
    <name evidence="3" type="ORF">HMPREF9439_02199</name>
</gene>
<name>F3QML9_9BURK</name>
<comment type="caution">
    <text evidence="3">The sequence shown here is derived from an EMBL/GenBank/DDBJ whole genome shotgun (WGS) entry which is preliminary data.</text>
</comment>
<evidence type="ECO:0000256" key="1">
    <source>
        <dbReference type="ARBA" id="ARBA00005947"/>
    </source>
</evidence>
<comment type="similarity">
    <text evidence="1">Belongs to the histone deacetylase family.</text>
</comment>
<proteinExistence type="inferred from homology"/>
<dbReference type="GO" id="GO:0004407">
    <property type="term" value="F:histone deacetylase activity"/>
    <property type="evidence" value="ECO:0007669"/>
    <property type="project" value="TreeGrafter"/>
</dbReference>
<evidence type="ECO:0000259" key="2">
    <source>
        <dbReference type="Pfam" id="PF00850"/>
    </source>
</evidence>
<dbReference type="CDD" id="cd11599">
    <property type="entry name" value="HDAC_classII_2"/>
    <property type="match status" value="1"/>
</dbReference>
<dbReference type="GO" id="GO:0040029">
    <property type="term" value="P:epigenetic regulation of gene expression"/>
    <property type="evidence" value="ECO:0007669"/>
    <property type="project" value="TreeGrafter"/>
</dbReference>
<dbReference type="Proteomes" id="UP000005156">
    <property type="component" value="Unassembled WGS sequence"/>
</dbReference>
<dbReference type="InterPro" id="IPR000286">
    <property type="entry name" value="HDACs"/>
</dbReference>
<dbReference type="AlphaFoldDB" id="F3QML9"/>
<feature type="domain" description="Histone deacetylase" evidence="2">
    <location>
        <begin position="35"/>
        <end position="318"/>
    </location>
</feature>